<dbReference type="SUPFAM" id="SSF53271">
    <property type="entry name" value="PRTase-like"/>
    <property type="match status" value="1"/>
</dbReference>
<sequence length="126" mass="14630">DVTDTGDSIKLVVEHVESLGAKDVKTATLHHKTASSFIPDFYGELIKEWRWVIYPWSIHEDVMDLVGKVIAKGGKWMGLDELRASMKEEFDFYVPYHLLKGVLENMEFHGKIKRREEGGKRVWLLR</sequence>
<reference evidence="3" key="1">
    <citation type="journal article" date="2014" name="Front. Microbiol.">
        <title>High frequency of phylogenetically diverse reductive dehalogenase-homologous genes in deep subseafloor sedimentary metagenomes.</title>
        <authorList>
            <person name="Kawai M."/>
            <person name="Futagami T."/>
            <person name="Toyoda A."/>
            <person name="Takaki Y."/>
            <person name="Nishi S."/>
            <person name="Hori S."/>
            <person name="Arai W."/>
            <person name="Tsubouchi T."/>
            <person name="Morono Y."/>
            <person name="Uchiyama I."/>
            <person name="Ito T."/>
            <person name="Fujiyama A."/>
            <person name="Inagaki F."/>
            <person name="Takami H."/>
        </authorList>
    </citation>
    <scope>NUCLEOTIDE SEQUENCE</scope>
    <source>
        <strain evidence="3">Expedition CK06-06</strain>
    </source>
</reference>
<name>X1J0Z7_9ZZZZ</name>
<comment type="caution">
    <text evidence="3">The sequence shown here is derived from an EMBL/GenBank/DDBJ whole genome shotgun (WGS) entry which is preliminary data.</text>
</comment>
<dbReference type="InterPro" id="IPR000836">
    <property type="entry name" value="PRTase_dom"/>
</dbReference>
<accession>X1J0Z7</accession>
<dbReference type="PANTHER" id="PTHR43363">
    <property type="entry name" value="HYPOXANTHINE PHOSPHORIBOSYLTRANSFERASE"/>
    <property type="match status" value="1"/>
</dbReference>
<organism evidence="3">
    <name type="scientific">marine sediment metagenome</name>
    <dbReference type="NCBI Taxonomy" id="412755"/>
    <lineage>
        <taxon>unclassified sequences</taxon>
        <taxon>metagenomes</taxon>
        <taxon>ecological metagenomes</taxon>
    </lineage>
</organism>
<dbReference type="Gene3D" id="3.40.50.2020">
    <property type="match status" value="1"/>
</dbReference>
<dbReference type="InterPro" id="IPR029057">
    <property type="entry name" value="PRTase-like"/>
</dbReference>
<keyword evidence="2" id="KW-0808">Transferase</keyword>
<evidence type="ECO:0000313" key="3">
    <source>
        <dbReference type="EMBL" id="GAH88381.1"/>
    </source>
</evidence>
<evidence type="ECO:0008006" key="4">
    <source>
        <dbReference type="Google" id="ProtNLM"/>
    </source>
</evidence>
<feature type="non-terminal residue" evidence="3">
    <location>
        <position position="1"/>
    </location>
</feature>
<keyword evidence="1" id="KW-0328">Glycosyltransferase</keyword>
<dbReference type="PANTHER" id="PTHR43363:SF1">
    <property type="entry name" value="HYPOXANTHINE-GUANINE PHOSPHORIBOSYLTRANSFERASE"/>
    <property type="match status" value="1"/>
</dbReference>
<protein>
    <recommendedName>
        <fullName evidence="4">Phosphoribosyltransferase domain-containing protein</fullName>
    </recommendedName>
</protein>
<dbReference type="CDD" id="cd06223">
    <property type="entry name" value="PRTases_typeI"/>
    <property type="match status" value="1"/>
</dbReference>
<dbReference type="EMBL" id="BARU01038822">
    <property type="protein sequence ID" value="GAH88381.1"/>
    <property type="molecule type" value="Genomic_DNA"/>
</dbReference>
<evidence type="ECO:0000256" key="1">
    <source>
        <dbReference type="ARBA" id="ARBA00022676"/>
    </source>
</evidence>
<dbReference type="AlphaFoldDB" id="X1J0Z7"/>
<evidence type="ECO:0000256" key="2">
    <source>
        <dbReference type="ARBA" id="ARBA00022679"/>
    </source>
</evidence>
<dbReference type="GO" id="GO:0016757">
    <property type="term" value="F:glycosyltransferase activity"/>
    <property type="evidence" value="ECO:0007669"/>
    <property type="project" value="UniProtKB-KW"/>
</dbReference>
<gene>
    <name evidence="3" type="ORF">S03H2_60270</name>
</gene>
<proteinExistence type="predicted"/>